<dbReference type="Proteomes" id="UP000256491">
    <property type="component" value="Unassembled WGS sequence"/>
</dbReference>
<dbReference type="InterPro" id="IPR019734">
    <property type="entry name" value="TPR_rpt"/>
</dbReference>
<gene>
    <name evidence="6" type="ORF">DRF57_13045</name>
</gene>
<evidence type="ECO:0000313" key="7">
    <source>
        <dbReference type="Proteomes" id="UP000256491"/>
    </source>
</evidence>
<evidence type="ECO:0000256" key="5">
    <source>
        <dbReference type="SAM" id="Phobius"/>
    </source>
</evidence>
<keyword evidence="2 3" id="KW-0802">TPR repeat</keyword>
<dbReference type="Pfam" id="PF13181">
    <property type="entry name" value="TPR_8"/>
    <property type="match status" value="1"/>
</dbReference>
<feature type="repeat" description="TPR" evidence="3">
    <location>
        <begin position="227"/>
        <end position="260"/>
    </location>
</feature>
<dbReference type="EMBL" id="QNUF01000014">
    <property type="protein sequence ID" value="REC74676.1"/>
    <property type="molecule type" value="Genomic_DNA"/>
</dbReference>
<dbReference type="Gene3D" id="1.25.40.10">
    <property type="entry name" value="Tetratricopeptide repeat domain"/>
    <property type="match status" value="2"/>
</dbReference>
<proteinExistence type="predicted"/>
<reference evidence="6 7" key="1">
    <citation type="journal article" date="2010" name="Syst. Appl. Microbiol.">
        <title>Four new species of Chryseobacterium from the rhizosphere of coastal sand dune plants, Chryseobacterium elymi sp. nov., Chryseobacterium hagamense sp. nov., Chryseobacterium lathyri sp. nov. and Chryseobacterium rhizosphaerae sp. nov.</title>
        <authorList>
            <person name="Cho S.H."/>
            <person name="Lee K.S."/>
            <person name="Shin D.S."/>
            <person name="Han J.H."/>
            <person name="Park K.S."/>
            <person name="Lee C.H."/>
            <person name="Park K.H."/>
            <person name="Kim S.B."/>
        </authorList>
    </citation>
    <scope>NUCLEOTIDE SEQUENCE [LARGE SCALE GENOMIC DNA]</scope>
    <source>
        <strain evidence="6 7">KCTC 22548</strain>
    </source>
</reference>
<feature type="coiled-coil region" evidence="4">
    <location>
        <begin position="354"/>
        <end position="381"/>
    </location>
</feature>
<evidence type="ECO:0000256" key="3">
    <source>
        <dbReference type="PROSITE-ProRule" id="PRU00339"/>
    </source>
</evidence>
<keyword evidence="5" id="KW-0472">Membrane</keyword>
<dbReference type="PANTHER" id="PTHR45641:SF19">
    <property type="entry name" value="NEPHROCYSTIN-3"/>
    <property type="match status" value="1"/>
</dbReference>
<dbReference type="InterPro" id="IPR011990">
    <property type="entry name" value="TPR-like_helical_dom_sf"/>
</dbReference>
<accession>A0ABX9IJM3</accession>
<organism evidence="6 7">
    <name type="scientific">Chryseobacterium rhizosphaerae</name>
    <dbReference type="NCBI Taxonomy" id="395937"/>
    <lineage>
        <taxon>Bacteria</taxon>
        <taxon>Pseudomonadati</taxon>
        <taxon>Bacteroidota</taxon>
        <taxon>Flavobacteriia</taxon>
        <taxon>Flavobacteriales</taxon>
        <taxon>Weeksellaceae</taxon>
        <taxon>Chryseobacterium group</taxon>
        <taxon>Chryseobacterium</taxon>
    </lineage>
</organism>
<evidence type="ECO:0000256" key="4">
    <source>
        <dbReference type="SAM" id="Coils"/>
    </source>
</evidence>
<dbReference type="PROSITE" id="PS51257">
    <property type="entry name" value="PROKAR_LIPOPROTEIN"/>
    <property type="match status" value="1"/>
</dbReference>
<dbReference type="SUPFAM" id="SSF81901">
    <property type="entry name" value="HCP-like"/>
    <property type="match status" value="1"/>
</dbReference>
<protein>
    <recommendedName>
        <fullName evidence="8">Tetratricopeptide repeat protein</fullName>
    </recommendedName>
</protein>
<name>A0ABX9IJM3_9FLAO</name>
<comment type="caution">
    <text evidence="6">The sequence shown here is derived from an EMBL/GenBank/DDBJ whole genome shotgun (WGS) entry which is preliminary data.</text>
</comment>
<evidence type="ECO:0000313" key="6">
    <source>
        <dbReference type="EMBL" id="REC74676.1"/>
    </source>
</evidence>
<evidence type="ECO:0000256" key="1">
    <source>
        <dbReference type="ARBA" id="ARBA00022737"/>
    </source>
</evidence>
<sequence>MMIRFFLFIVLIVLVSCNQRSRKQDEENFDISLGEKNEQFSLSGEYDSLVSLNTKYYRQANQMGYEEGKALTYVNLAKLNISLGNFQKSEVLFGKAKNVLENSQNNLHKAIFYTAYGRFNFELSKTDKAFENYNKALNNIYKSENSKLKDKLLFDIYIRLGVYFSLKKEYQKGLKFFQKAQKIDNTGYAECAIGDYVYYRYQDSAYKYIATAYHKTNISGKKDGIALYTNTMMGEWYFVDGQYDKAEEMLLQALEIDKKTRRVYANYTKYIYNDLRMVYEKKGDKEKAYFYLNAYTNAIDKTNIAIFTTINKDMESFIDETKKDTKRHDKNVQWVILLSLVGFSVLGIYAWRIIDILRKKKEALKVETEKLKAKADDNKQDEILELARKNDPEFFNRFKESYPEFINKLLIINPSLEASELTFCAMLKLHFTSKEIASYTLIQHRTVQQKKYRIRKRLNIPTETDIYHFFDNLV</sequence>
<evidence type="ECO:0008006" key="8">
    <source>
        <dbReference type="Google" id="ProtNLM"/>
    </source>
</evidence>
<feature type="repeat" description="TPR" evidence="3">
    <location>
        <begin position="154"/>
        <end position="187"/>
    </location>
</feature>
<keyword evidence="5" id="KW-0812">Transmembrane</keyword>
<keyword evidence="7" id="KW-1185">Reference proteome</keyword>
<evidence type="ECO:0000256" key="2">
    <source>
        <dbReference type="ARBA" id="ARBA00022803"/>
    </source>
</evidence>
<dbReference type="SUPFAM" id="SSF46894">
    <property type="entry name" value="C-terminal effector domain of the bipartite response regulators"/>
    <property type="match status" value="1"/>
</dbReference>
<dbReference type="PROSITE" id="PS50005">
    <property type="entry name" value="TPR"/>
    <property type="match status" value="2"/>
</dbReference>
<feature type="transmembrane region" description="Helical" evidence="5">
    <location>
        <begin position="332"/>
        <end position="351"/>
    </location>
</feature>
<keyword evidence="4" id="KW-0175">Coiled coil</keyword>
<keyword evidence="5" id="KW-1133">Transmembrane helix</keyword>
<dbReference type="PANTHER" id="PTHR45641">
    <property type="entry name" value="TETRATRICOPEPTIDE REPEAT PROTEIN (AFU_ORTHOLOGUE AFUA_6G03870)"/>
    <property type="match status" value="1"/>
</dbReference>
<keyword evidence="1" id="KW-0677">Repeat</keyword>
<dbReference type="SMART" id="SM00028">
    <property type="entry name" value="TPR"/>
    <property type="match status" value="4"/>
</dbReference>
<dbReference type="InterPro" id="IPR016032">
    <property type="entry name" value="Sig_transdc_resp-reg_C-effctor"/>
</dbReference>
<dbReference type="RefSeq" id="WP_115918893.1">
    <property type="nucleotide sequence ID" value="NZ_BJYH01000003.1"/>
</dbReference>